<dbReference type="Proteomes" id="UP000424673">
    <property type="component" value="Chromosome"/>
</dbReference>
<accession>A0ABX6EKF0</accession>
<gene>
    <name evidence="1" type="ORF">F7D13_10130</name>
</gene>
<reference evidence="2" key="1">
    <citation type="submission" date="2019-09" db="EMBL/GenBank/DDBJ databases">
        <title>Isolation and complete genome sequencing of Methylocystis species.</title>
        <authorList>
            <person name="Rumah B.L."/>
            <person name="Stead C.E."/>
            <person name="Stevens B.C."/>
            <person name="Minton N.P."/>
            <person name="Grosse-Honebrink A."/>
            <person name="Zhang Y."/>
        </authorList>
    </citation>
    <scope>NUCLEOTIDE SEQUENCE [LARGE SCALE GENOMIC DNA]</scope>
    <source>
        <strain evidence="2">BRCS1</strain>
    </source>
</reference>
<evidence type="ECO:0000313" key="1">
    <source>
        <dbReference type="EMBL" id="QGM94357.1"/>
    </source>
</evidence>
<sequence length="73" mass="8553">MRLERFPITWNHVIDKESLKIKILEQVLIEKVCQLFRNLPLGAGRSVTLQPFRSRRRLDVRSPSANLLRGARD</sequence>
<keyword evidence="2" id="KW-1185">Reference proteome</keyword>
<name>A0ABX6EKF0_9HYPH</name>
<evidence type="ECO:0000313" key="2">
    <source>
        <dbReference type="Proteomes" id="UP000424673"/>
    </source>
</evidence>
<protein>
    <submittedName>
        <fullName evidence="1">Uncharacterized protein</fullName>
    </submittedName>
</protein>
<reference evidence="1 2" key="2">
    <citation type="journal article" date="2021" name="AMB Express">
        <title>Isolation and characterisation of Methylocystis spp. for poly-3-hydroxybutyrate production using waste methane feedstocks.</title>
        <authorList>
            <person name="Rumah B.L."/>
            <person name="Stead C.E."/>
            <person name="Claxton Stevens B.H."/>
            <person name="Minton N.P."/>
            <person name="Grosse-Honebrink A."/>
            <person name="Zhang Y."/>
        </authorList>
    </citation>
    <scope>NUCLEOTIDE SEQUENCE [LARGE SCALE GENOMIC DNA]</scope>
    <source>
        <strain evidence="1 2">BRCS1</strain>
    </source>
</reference>
<organism evidence="1 2">
    <name type="scientific">Methylocystis rosea</name>
    <dbReference type="NCBI Taxonomy" id="173366"/>
    <lineage>
        <taxon>Bacteria</taxon>
        <taxon>Pseudomonadati</taxon>
        <taxon>Pseudomonadota</taxon>
        <taxon>Alphaproteobacteria</taxon>
        <taxon>Hyphomicrobiales</taxon>
        <taxon>Methylocystaceae</taxon>
        <taxon>Methylocystis</taxon>
    </lineage>
</organism>
<dbReference type="EMBL" id="CP044328">
    <property type="protein sequence ID" value="QGM94357.1"/>
    <property type="molecule type" value="Genomic_DNA"/>
</dbReference>
<proteinExistence type="predicted"/>